<accession>A0A8J4URI4</accession>
<feature type="non-terminal residue" evidence="2">
    <location>
        <position position="1"/>
    </location>
</feature>
<evidence type="ECO:0000256" key="1">
    <source>
        <dbReference type="SAM" id="MobiDB-lite"/>
    </source>
</evidence>
<gene>
    <name evidence="2" type="ORF">CYY_006403</name>
</gene>
<evidence type="ECO:0000313" key="2">
    <source>
        <dbReference type="EMBL" id="KAF2072271.1"/>
    </source>
</evidence>
<feature type="compositionally biased region" description="Low complexity" evidence="1">
    <location>
        <begin position="65"/>
        <end position="107"/>
    </location>
</feature>
<feature type="region of interest" description="Disordered" evidence="1">
    <location>
        <begin position="52"/>
        <end position="107"/>
    </location>
</feature>
<proteinExistence type="predicted"/>
<evidence type="ECO:0000313" key="3">
    <source>
        <dbReference type="Proteomes" id="UP000695562"/>
    </source>
</evidence>
<organism evidence="2 3">
    <name type="scientific">Polysphondylium violaceum</name>
    <dbReference type="NCBI Taxonomy" id="133409"/>
    <lineage>
        <taxon>Eukaryota</taxon>
        <taxon>Amoebozoa</taxon>
        <taxon>Evosea</taxon>
        <taxon>Eumycetozoa</taxon>
        <taxon>Dictyostelia</taxon>
        <taxon>Dictyosteliales</taxon>
        <taxon>Dictyosteliaceae</taxon>
        <taxon>Polysphondylium</taxon>
    </lineage>
</organism>
<protein>
    <submittedName>
        <fullName evidence="2">Uncharacterized protein</fullName>
    </submittedName>
</protein>
<dbReference type="EMBL" id="AJWJ01000294">
    <property type="protein sequence ID" value="KAF2072271.1"/>
    <property type="molecule type" value="Genomic_DNA"/>
</dbReference>
<dbReference type="AlphaFoldDB" id="A0A8J4URI4"/>
<keyword evidence="3" id="KW-1185">Reference proteome</keyword>
<reference evidence="2" key="1">
    <citation type="submission" date="2020-01" db="EMBL/GenBank/DDBJ databases">
        <title>Development of genomics and gene disruption for Polysphondylium violaceum indicates a role for the polyketide synthase stlB in stalk morphogenesis.</title>
        <authorList>
            <person name="Narita B."/>
            <person name="Kawabe Y."/>
            <person name="Kin K."/>
            <person name="Saito T."/>
            <person name="Gibbs R."/>
            <person name="Kuspa A."/>
            <person name="Muzny D."/>
            <person name="Queller D."/>
            <person name="Richards S."/>
            <person name="Strassman J."/>
            <person name="Sucgang R."/>
            <person name="Worley K."/>
            <person name="Schaap P."/>
        </authorList>
    </citation>
    <scope>NUCLEOTIDE SEQUENCE</scope>
    <source>
        <strain evidence="2">QSvi11</strain>
    </source>
</reference>
<name>A0A8J4URI4_9MYCE</name>
<comment type="caution">
    <text evidence="2">The sequence shown here is derived from an EMBL/GenBank/DDBJ whole genome shotgun (WGS) entry which is preliminary data.</text>
</comment>
<sequence length="120" mass="12647">LGVPEAYSTILIEGGRLAGLALINKNTSMPIYSLLKPMNVLVRMKLFSNSKAKLKTSDDPPRIPPATTSPAADTAPATATDNPSVTTTPAIGSTATSTTTTSKTHTSSNFLPVNKIVKYW</sequence>
<dbReference type="Proteomes" id="UP000695562">
    <property type="component" value="Unassembled WGS sequence"/>
</dbReference>